<dbReference type="Gene3D" id="3.50.50.60">
    <property type="entry name" value="FAD/NAD(P)-binding domain"/>
    <property type="match status" value="1"/>
</dbReference>
<dbReference type="SUPFAM" id="SSF51905">
    <property type="entry name" value="FAD/NAD(P)-binding domain"/>
    <property type="match status" value="1"/>
</dbReference>
<dbReference type="OrthoDB" id="462203at2"/>
<dbReference type="InterPro" id="IPR036188">
    <property type="entry name" value="FAD/NAD-bd_sf"/>
</dbReference>
<dbReference type="RefSeq" id="WP_126718039.1">
    <property type="nucleotide sequence ID" value="NZ_RWJF01000001.1"/>
</dbReference>
<protein>
    <submittedName>
        <fullName evidence="1">Tryptophan 7-halogenase</fullName>
    </submittedName>
</protein>
<evidence type="ECO:0000313" key="1">
    <source>
        <dbReference type="EMBL" id="RST30205.1"/>
    </source>
</evidence>
<organism evidence="1 2">
    <name type="scientific">Sphingomonas ginkgonis</name>
    <dbReference type="NCBI Taxonomy" id="2315330"/>
    <lineage>
        <taxon>Bacteria</taxon>
        <taxon>Pseudomonadati</taxon>
        <taxon>Pseudomonadota</taxon>
        <taxon>Alphaproteobacteria</taxon>
        <taxon>Sphingomonadales</taxon>
        <taxon>Sphingomonadaceae</taxon>
        <taxon>Sphingomonas</taxon>
    </lineage>
</organism>
<reference evidence="1 2" key="1">
    <citation type="submission" date="2018-12" db="EMBL/GenBank/DDBJ databases">
        <title>Sphingomonas sp. HMF7854 Genome sequencing and assembly.</title>
        <authorList>
            <person name="Cha I."/>
            <person name="Kang H."/>
            <person name="Kim H."/>
            <person name="Kang J."/>
            <person name="Joh K."/>
        </authorList>
    </citation>
    <scope>NUCLEOTIDE SEQUENCE [LARGE SCALE GENOMIC DNA]</scope>
    <source>
        <strain evidence="1 2">HMF7854</strain>
    </source>
</reference>
<dbReference type="Proteomes" id="UP000274661">
    <property type="component" value="Unassembled WGS sequence"/>
</dbReference>
<sequence>MIDRDIRRILVVGDGIVAWCAAAAIRRHLPVIAVDVLAQPVAPDALADRVAATLPSLVGFHEDLRLSERDTLGAAGSSRRAGNLMTDWSGIGERFVHAYGPVGEPVDGSNFHQQWLRSADAAPAAFDSFSENGGAALAGRIPEDSEHGLTLTPGRYRAMIRAFALHLGARERSGAAAATETDAEGRLEAVRTTTGDRLEADLFIDAAGPAGLPGTASAADWEDWSAWLPCDRVAIASAPASDPLPLDRVEGLPWGWGWSSRSPFEQSRGVAWSSRHASDREALAWLGAPDAAVVPLRQGRRRSPWTGNLLAIGDAAVAVEPLEWTNLHLALSLIDRLITMLPGSACAPVEVAEFNRQSAMEAARVRDFLGLHYAVSRRPEPFWRETRERPLPASLQHSLDQFRSRGRLPFYEEETFARDSWLAILIGCGERPRRIDPLATAVPRERALAALRRQHQARLARLPLSAMSPAQ</sequence>
<dbReference type="InterPro" id="IPR006905">
    <property type="entry name" value="Flavin_halogenase"/>
</dbReference>
<dbReference type="PANTHER" id="PTHR43747:SF4">
    <property type="entry name" value="FLAVIN-DEPENDENT TRYPTOPHAN HALOGENASE"/>
    <property type="match status" value="1"/>
</dbReference>
<keyword evidence="2" id="KW-1185">Reference proteome</keyword>
<comment type="caution">
    <text evidence="1">The sequence shown here is derived from an EMBL/GenBank/DDBJ whole genome shotgun (WGS) entry which is preliminary data.</text>
</comment>
<dbReference type="AlphaFoldDB" id="A0A3R9YLG0"/>
<name>A0A3R9YLG0_9SPHN</name>
<evidence type="ECO:0000313" key="2">
    <source>
        <dbReference type="Proteomes" id="UP000274661"/>
    </source>
</evidence>
<proteinExistence type="predicted"/>
<dbReference type="GO" id="GO:0004497">
    <property type="term" value="F:monooxygenase activity"/>
    <property type="evidence" value="ECO:0007669"/>
    <property type="project" value="InterPro"/>
</dbReference>
<accession>A0A3R9YLG0</accession>
<dbReference type="InterPro" id="IPR050816">
    <property type="entry name" value="Flavin-dep_Halogenase_NPB"/>
</dbReference>
<dbReference type="Pfam" id="PF04820">
    <property type="entry name" value="Trp_halogenase"/>
    <property type="match status" value="1"/>
</dbReference>
<gene>
    <name evidence="1" type="ORF">HMF7854_04695</name>
</gene>
<dbReference type="PANTHER" id="PTHR43747">
    <property type="entry name" value="FAD-BINDING PROTEIN"/>
    <property type="match status" value="1"/>
</dbReference>
<dbReference type="EMBL" id="RWJF01000001">
    <property type="protein sequence ID" value="RST30205.1"/>
    <property type="molecule type" value="Genomic_DNA"/>
</dbReference>